<gene>
    <name evidence="1" type="ORF">M404DRAFT_508507</name>
</gene>
<evidence type="ECO:0000313" key="1">
    <source>
        <dbReference type="EMBL" id="KIO05916.1"/>
    </source>
</evidence>
<protein>
    <submittedName>
        <fullName evidence="1">Uncharacterized protein</fullName>
    </submittedName>
</protein>
<reference evidence="1 2" key="1">
    <citation type="submission" date="2014-04" db="EMBL/GenBank/DDBJ databases">
        <authorList>
            <consortium name="DOE Joint Genome Institute"/>
            <person name="Kuo A."/>
            <person name="Kohler A."/>
            <person name="Costa M.D."/>
            <person name="Nagy L.G."/>
            <person name="Floudas D."/>
            <person name="Copeland A."/>
            <person name="Barry K.W."/>
            <person name="Cichocki N."/>
            <person name="Veneault-Fourrey C."/>
            <person name="LaButti K."/>
            <person name="Lindquist E.A."/>
            <person name="Lipzen A."/>
            <person name="Lundell T."/>
            <person name="Morin E."/>
            <person name="Murat C."/>
            <person name="Sun H."/>
            <person name="Tunlid A."/>
            <person name="Henrissat B."/>
            <person name="Grigoriev I.V."/>
            <person name="Hibbett D.S."/>
            <person name="Martin F."/>
            <person name="Nordberg H.P."/>
            <person name="Cantor M.N."/>
            <person name="Hua S.X."/>
        </authorList>
    </citation>
    <scope>NUCLEOTIDE SEQUENCE [LARGE SCALE GENOMIC DNA]</scope>
    <source>
        <strain evidence="1 2">Marx 270</strain>
    </source>
</reference>
<dbReference type="AlphaFoldDB" id="A0A0C3PCZ0"/>
<dbReference type="Proteomes" id="UP000054217">
    <property type="component" value="Unassembled WGS sequence"/>
</dbReference>
<dbReference type="EMBL" id="KN831965">
    <property type="protein sequence ID" value="KIO05916.1"/>
    <property type="molecule type" value="Genomic_DNA"/>
</dbReference>
<sequence>MTMCNGHRSVLVRGMASARRLDSCTLVKSLLTASTGAKNVDGIIARKVRVAQYSIYHHPIPTQRSTMVDGIQSIQFEVVKSTLGRRT</sequence>
<dbReference type="InParanoid" id="A0A0C3PCZ0"/>
<evidence type="ECO:0000313" key="2">
    <source>
        <dbReference type="Proteomes" id="UP000054217"/>
    </source>
</evidence>
<name>A0A0C3PCZ0_PISTI</name>
<dbReference type="HOGENOM" id="CLU_2484220_0_0_1"/>
<organism evidence="1 2">
    <name type="scientific">Pisolithus tinctorius Marx 270</name>
    <dbReference type="NCBI Taxonomy" id="870435"/>
    <lineage>
        <taxon>Eukaryota</taxon>
        <taxon>Fungi</taxon>
        <taxon>Dikarya</taxon>
        <taxon>Basidiomycota</taxon>
        <taxon>Agaricomycotina</taxon>
        <taxon>Agaricomycetes</taxon>
        <taxon>Agaricomycetidae</taxon>
        <taxon>Boletales</taxon>
        <taxon>Sclerodermatineae</taxon>
        <taxon>Pisolithaceae</taxon>
        <taxon>Pisolithus</taxon>
    </lineage>
</organism>
<reference evidence="2" key="2">
    <citation type="submission" date="2015-01" db="EMBL/GenBank/DDBJ databases">
        <title>Evolutionary Origins and Diversification of the Mycorrhizal Mutualists.</title>
        <authorList>
            <consortium name="DOE Joint Genome Institute"/>
            <consortium name="Mycorrhizal Genomics Consortium"/>
            <person name="Kohler A."/>
            <person name="Kuo A."/>
            <person name="Nagy L.G."/>
            <person name="Floudas D."/>
            <person name="Copeland A."/>
            <person name="Barry K.W."/>
            <person name="Cichocki N."/>
            <person name="Veneault-Fourrey C."/>
            <person name="LaButti K."/>
            <person name="Lindquist E.A."/>
            <person name="Lipzen A."/>
            <person name="Lundell T."/>
            <person name="Morin E."/>
            <person name="Murat C."/>
            <person name="Riley R."/>
            <person name="Ohm R."/>
            <person name="Sun H."/>
            <person name="Tunlid A."/>
            <person name="Henrissat B."/>
            <person name="Grigoriev I.V."/>
            <person name="Hibbett D.S."/>
            <person name="Martin F."/>
        </authorList>
    </citation>
    <scope>NUCLEOTIDE SEQUENCE [LARGE SCALE GENOMIC DNA]</scope>
    <source>
        <strain evidence="2">Marx 270</strain>
    </source>
</reference>
<keyword evidence="2" id="KW-1185">Reference proteome</keyword>
<accession>A0A0C3PCZ0</accession>
<proteinExistence type="predicted"/>